<dbReference type="Pfam" id="PF00725">
    <property type="entry name" value="3HCDH"/>
    <property type="match status" value="1"/>
</dbReference>
<dbReference type="InterPro" id="IPR050136">
    <property type="entry name" value="FA_oxidation_alpha_subunit"/>
</dbReference>
<dbReference type="InterPro" id="IPR008927">
    <property type="entry name" value="6-PGluconate_DH-like_C_sf"/>
</dbReference>
<comment type="similarity">
    <text evidence="2">In the central section; belongs to the 3-hydroxyacyl-CoA dehydrogenase family.</text>
</comment>
<keyword evidence="4" id="KW-0442">Lipid degradation</keyword>
<organism evidence="13 14">
    <name type="scientific">Brevundimonas olei</name>
    <dbReference type="NCBI Taxonomy" id="657642"/>
    <lineage>
        <taxon>Bacteria</taxon>
        <taxon>Pseudomonadati</taxon>
        <taxon>Pseudomonadota</taxon>
        <taxon>Alphaproteobacteria</taxon>
        <taxon>Caulobacterales</taxon>
        <taxon>Caulobacteraceae</taxon>
        <taxon>Brevundimonas</taxon>
    </lineage>
</organism>
<evidence type="ECO:0000256" key="5">
    <source>
        <dbReference type="ARBA" id="ARBA00023002"/>
    </source>
</evidence>
<dbReference type="RefSeq" id="WP_338575912.1">
    <property type="nucleotide sequence ID" value="NZ_CP146369.1"/>
</dbReference>
<dbReference type="EMBL" id="CP146369">
    <property type="protein sequence ID" value="WWT53937.1"/>
    <property type="molecule type" value="Genomic_DNA"/>
</dbReference>
<keyword evidence="14" id="KW-1185">Reference proteome</keyword>
<dbReference type="InterPro" id="IPR001753">
    <property type="entry name" value="Enoyl-CoA_hydra/iso"/>
</dbReference>
<dbReference type="Pfam" id="PF02737">
    <property type="entry name" value="3HCDH_N"/>
    <property type="match status" value="1"/>
</dbReference>
<evidence type="ECO:0000313" key="14">
    <source>
        <dbReference type="Proteomes" id="UP001363460"/>
    </source>
</evidence>
<evidence type="ECO:0000256" key="7">
    <source>
        <dbReference type="ARBA" id="ARBA00023098"/>
    </source>
</evidence>
<evidence type="ECO:0000256" key="2">
    <source>
        <dbReference type="ARBA" id="ARBA00007005"/>
    </source>
</evidence>
<reference evidence="13 14" key="1">
    <citation type="submission" date="2024-02" db="EMBL/GenBank/DDBJ databases">
        <title>Distribution and functional of Brevundimonas-related endobacteria within Verticillium dahliae.</title>
        <authorList>
            <person name="Zeng H."/>
        </authorList>
    </citation>
    <scope>NUCLEOTIDE SEQUENCE [LARGE SCALE GENOMIC DNA]</scope>
    <source>
        <strain evidence="13 14">TRM 44200</strain>
    </source>
</reference>
<dbReference type="SUPFAM" id="SSF52096">
    <property type="entry name" value="ClpP/crotonase"/>
    <property type="match status" value="1"/>
</dbReference>
<dbReference type="InterPro" id="IPR036291">
    <property type="entry name" value="NAD(P)-bd_dom_sf"/>
</dbReference>
<name>A0ABZ2I9L4_9CAUL</name>
<evidence type="ECO:0000256" key="1">
    <source>
        <dbReference type="ARBA" id="ARBA00005005"/>
    </source>
</evidence>
<dbReference type="PANTHER" id="PTHR43612">
    <property type="entry name" value="TRIFUNCTIONAL ENZYME SUBUNIT ALPHA"/>
    <property type="match status" value="1"/>
</dbReference>
<evidence type="ECO:0000256" key="4">
    <source>
        <dbReference type="ARBA" id="ARBA00022963"/>
    </source>
</evidence>
<comment type="catalytic activity">
    <reaction evidence="10">
        <text>a (3S)-3-hydroxyacyl-CoA + NAD(+) = a 3-oxoacyl-CoA + NADH + H(+)</text>
        <dbReference type="Rhea" id="RHEA:22432"/>
        <dbReference type="ChEBI" id="CHEBI:15378"/>
        <dbReference type="ChEBI" id="CHEBI:57318"/>
        <dbReference type="ChEBI" id="CHEBI:57540"/>
        <dbReference type="ChEBI" id="CHEBI:57945"/>
        <dbReference type="ChEBI" id="CHEBI:90726"/>
        <dbReference type="EC" id="1.1.1.35"/>
    </reaction>
</comment>
<dbReference type="Pfam" id="PF00378">
    <property type="entry name" value="ECH_1"/>
    <property type="match status" value="1"/>
</dbReference>
<keyword evidence="6" id="KW-0520">NAD</keyword>
<evidence type="ECO:0000256" key="10">
    <source>
        <dbReference type="ARBA" id="ARBA00049556"/>
    </source>
</evidence>
<sequence>MNNFTVSVDADGVATFLFDVPGRTMNTFTDSAVADIDAIVATIRDDSSIKGAILASGKANGFCAGADLGELGETAGGRAEGAAREAALPGTSRMSRALRALETVGKPVAAAIEGVALGGGFEFALAAHYRVASTRAKVGLPEVTIGLLPGAGGTQRVPRLAGVPAALDLMLTGAPVDAEKAKAIGIVDEVVEPGQALAAAKAWIMNGGEGVQPWDRKGYVMPDGPYSDAGSAGFILTPAKIMAKSYGNYPAQKNIARCVYEGFNLPMDSALRVEARLFLDTQQTPQARAMIRSLFLSKQALAKGGARPEGVPTYTVRKAAVLGAGMMGAGIAYAQARVGIDTVLIDVAQAGADKGKAYSESLVAKAVAKGAMSQAAADELVGRITATTDYDAIKGADLVVEAVFEDRALKADVTRRAEARIGPDAVFASNTSTLPITGLSEAAERPANFIGIHFFSPVDRMELVEIIVGKTTSQETLAKALDYCKQLKKVPIVVNDSRGFFTSRVFDTYIREGLEMLIEGIAPAIIDNVGRMTGMPRGPLELLDDVAIDLVDRVAGQRRIDLNLPAPVAGDTDKFLIDMVVQERWGRKNGKGVYDYPQGEPKRLWAGLADMYPVKISESSPELVEHLKQRLLYRQAVEAARCMDENVVTAARDADVGAILGWGFAPWTGGPISLIDSTGVAEFTAACEALAAQYGERFAPPALLKTMAGKGERFYPAPKPLAA</sequence>
<keyword evidence="5" id="KW-0560">Oxidoreductase</keyword>
<dbReference type="InterPro" id="IPR029045">
    <property type="entry name" value="ClpP/crotonase-like_dom_sf"/>
</dbReference>
<keyword evidence="8" id="KW-0456">Lyase</keyword>
<feature type="domain" description="3-hydroxyacyl-CoA dehydrogenase C-terminal" evidence="11">
    <location>
        <begin position="499"/>
        <end position="596"/>
    </location>
</feature>
<dbReference type="Gene3D" id="3.40.50.720">
    <property type="entry name" value="NAD(P)-binding Rossmann-like Domain"/>
    <property type="match status" value="1"/>
</dbReference>
<dbReference type="CDD" id="cd06558">
    <property type="entry name" value="crotonase-like"/>
    <property type="match status" value="1"/>
</dbReference>
<evidence type="ECO:0000313" key="13">
    <source>
        <dbReference type="EMBL" id="WWT53937.1"/>
    </source>
</evidence>
<dbReference type="Gene3D" id="1.10.1040.50">
    <property type="match status" value="1"/>
</dbReference>
<dbReference type="InterPro" id="IPR006176">
    <property type="entry name" value="3-OHacyl-CoA_DH_NAD-bd"/>
</dbReference>
<evidence type="ECO:0000256" key="3">
    <source>
        <dbReference type="ARBA" id="ARBA00022832"/>
    </source>
</evidence>
<evidence type="ECO:0000256" key="6">
    <source>
        <dbReference type="ARBA" id="ARBA00023027"/>
    </source>
</evidence>
<keyword evidence="7" id="KW-0443">Lipid metabolism</keyword>
<keyword evidence="9" id="KW-0511">Multifunctional enzyme</keyword>
<evidence type="ECO:0000256" key="9">
    <source>
        <dbReference type="ARBA" id="ARBA00023268"/>
    </source>
</evidence>
<dbReference type="SUPFAM" id="SSF51735">
    <property type="entry name" value="NAD(P)-binding Rossmann-fold domains"/>
    <property type="match status" value="1"/>
</dbReference>
<dbReference type="Proteomes" id="UP001363460">
    <property type="component" value="Chromosome"/>
</dbReference>
<dbReference type="PANTHER" id="PTHR43612:SF3">
    <property type="entry name" value="TRIFUNCTIONAL ENZYME SUBUNIT ALPHA, MITOCHONDRIAL"/>
    <property type="match status" value="1"/>
</dbReference>
<keyword evidence="3" id="KW-0276">Fatty acid metabolism</keyword>
<comment type="pathway">
    <text evidence="1">Lipid metabolism; fatty acid beta-oxidation.</text>
</comment>
<gene>
    <name evidence="13" type="ORF">V8J38_11815</name>
</gene>
<evidence type="ECO:0000259" key="12">
    <source>
        <dbReference type="Pfam" id="PF02737"/>
    </source>
</evidence>
<evidence type="ECO:0000259" key="11">
    <source>
        <dbReference type="Pfam" id="PF00725"/>
    </source>
</evidence>
<protein>
    <submittedName>
        <fullName evidence="13">3-hydroxyacyl-CoA dehydrogenase NAD-binding domain-containing protein</fullName>
    </submittedName>
</protein>
<dbReference type="Gene3D" id="3.90.226.10">
    <property type="entry name" value="2-enoyl-CoA Hydratase, Chain A, domain 1"/>
    <property type="match status" value="1"/>
</dbReference>
<proteinExistence type="inferred from homology"/>
<dbReference type="SUPFAM" id="SSF48179">
    <property type="entry name" value="6-phosphogluconate dehydrogenase C-terminal domain-like"/>
    <property type="match status" value="2"/>
</dbReference>
<accession>A0ABZ2I9L4</accession>
<dbReference type="InterPro" id="IPR006108">
    <property type="entry name" value="3HC_DH_C"/>
</dbReference>
<evidence type="ECO:0000256" key="8">
    <source>
        <dbReference type="ARBA" id="ARBA00023239"/>
    </source>
</evidence>
<feature type="domain" description="3-hydroxyacyl-CoA dehydrogenase NAD binding" evidence="12">
    <location>
        <begin position="318"/>
        <end position="496"/>
    </location>
</feature>